<dbReference type="Gene3D" id="1.10.1240.10">
    <property type="entry name" value="Methionine synthase domain"/>
    <property type="match status" value="1"/>
</dbReference>
<dbReference type="Pfam" id="PF02310">
    <property type="entry name" value="B12-binding"/>
    <property type="match status" value="1"/>
</dbReference>
<dbReference type="GO" id="GO:0031419">
    <property type="term" value="F:cobalamin binding"/>
    <property type="evidence" value="ECO:0007669"/>
    <property type="project" value="InterPro"/>
</dbReference>
<evidence type="ECO:0000256" key="1">
    <source>
        <dbReference type="ARBA" id="ARBA00022723"/>
    </source>
</evidence>
<dbReference type="Proteomes" id="UP000189733">
    <property type="component" value="Unassembled WGS sequence"/>
</dbReference>
<dbReference type="GO" id="GO:0008705">
    <property type="term" value="F:methionine synthase activity"/>
    <property type="evidence" value="ECO:0007669"/>
    <property type="project" value="TreeGrafter"/>
</dbReference>
<keyword evidence="1" id="KW-0479">Metal-binding</keyword>
<dbReference type="GO" id="GO:0050667">
    <property type="term" value="P:homocysteine metabolic process"/>
    <property type="evidence" value="ECO:0007669"/>
    <property type="project" value="TreeGrafter"/>
</dbReference>
<dbReference type="InterPro" id="IPR036594">
    <property type="entry name" value="Meth_synthase_dom"/>
</dbReference>
<evidence type="ECO:0000313" key="5">
    <source>
        <dbReference type="Proteomes" id="UP000189733"/>
    </source>
</evidence>
<dbReference type="AlphaFoldDB" id="A0A1T4W6F5"/>
<dbReference type="GO" id="GO:0046653">
    <property type="term" value="P:tetrahydrofolate metabolic process"/>
    <property type="evidence" value="ECO:0007669"/>
    <property type="project" value="TreeGrafter"/>
</dbReference>
<dbReference type="InterPro" id="IPR050554">
    <property type="entry name" value="Met_Synthase/Corrinoid"/>
</dbReference>
<evidence type="ECO:0000313" key="4">
    <source>
        <dbReference type="EMBL" id="SKA72709.1"/>
    </source>
</evidence>
<evidence type="ECO:0000259" key="3">
    <source>
        <dbReference type="PROSITE" id="PS51332"/>
    </source>
</evidence>
<dbReference type="EMBL" id="FUYA01000005">
    <property type="protein sequence ID" value="SKA72709.1"/>
    <property type="molecule type" value="Genomic_DNA"/>
</dbReference>
<dbReference type="Gene3D" id="3.40.50.280">
    <property type="entry name" value="Cobalamin-binding domain"/>
    <property type="match status" value="1"/>
</dbReference>
<dbReference type="Pfam" id="PF02607">
    <property type="entry name" value="B12-binding_2"/>
    <property type="match status" value="1"/>
</dbReference>
<dbReference type="GO" id="GO:0046872">
    <property type="term" value="F:metal ion binding"/>
    <property type="evidence" value="ECO:0007669"/>
    <property type="project" value="UniProtKB-KW"/>
</dbReference>
<dbReference type="GO" id="GO:0005829">
    <property type="term" value="C:cytosol"/>
    <property type="evidence" value="ECO:0007669"/>
    <property type="project" value="TreeGrafter"/>
</dbReference>
<sequence>MQQKLQGSENLTQLANTLIHLLLTAQKDKAFKLVLETLESGISIKDVYLHILQPVMYEIGRLWQIGKIDVAAEHYCTGIIQLLMAQLYSYTQTNERNGHKMLGCCLGSELHDLGLRMVNDFFEIEGWTTSFYGAATPLKDLLNAIKRTEPEIICISVTMSRGVPQTKTLIHELANRDLSVQPKTLVGGVAFLINPDLSEKVGADAMTYNAQHAVETAERFIA</sequence>
<protein>
    <submittedName>
        <fullName evidence="4">Methanogenic corrinoid protein MtbC1</fullName>
    </submittedName>
</protein>
<dbReference type="STRING" id="1121442.SAMN02745702_01671"/>
<name>A0A1T4W6F5_9BACT</name>
<dbReference type="SUPFAM" id="SSF52242">
    <property type="entry name" value="Cobalamin (vitamin B12)-binding domain"/>
    <property type="match status" value="1"/>
</dbReference>
<dbReference type="InterPro" id="IPR006158">
    <property type="entry name" value="Cobalamin-bd"/>
</dbReference>
<accession>A0A1T4W6F5</accession>
<dbReference type="PANTHER" id="PTHR45833:SF1">
    <property type="entry name" value="METHIONINE SYNTHASE"/>
    <property type="match status" value="1"/>
</dbReference>
<dbReference type="RefSeq" id="WP_078684965.1">
    <property type="nucleotide sequence ID" value="NZ_FUYA01000005.1"/>
</dbReference>
<keyword evidence="2" id="KW-0170">Cobalt</keyword>
<feature type="domain" description="B12-binding" evidence="3">
    <location>
        <begin position="98"/>
        <end position="222"/>
    </location>
</feature>
<gene>
    <name evidence="4" type="ORF">SAMN02745702_01671</name>
</gene>
<organism evidence="4 5">
    <name type="scientific">Desulfobaculum bizertense DSM 18034</name>
    <dbReference type="NCBI Taxonomy" id="1121442"/>
    <lineage>
        <taxon>Bacteria</taxon>
        <taxon>Pseudomonadati</taxon>
        <taxon>Thermodesulfobacteriota</taxon>
        <taxon>Desulfovibrionia</taxon>
        <taxon>Desulfovibrionales</taxon>
        <taxon>Desulfovibrionaceae</taxon>
        <taxon>Desulfobaculum</taxon>
    </lineage>
</organism>
<dbReference type="OrthoDB" id="5498228at2"/>
<dbReference type="InterPro" id="IPR036724">
    <property type="entry name" value="Cobalamin-bd_sf"/>
</dbReference>
<dbReference type="InterPro" id="IPR003759">
    <property type="entry name" value="Cbl-bd_cap"/>
</dbReference>
<proteinExistence type="predicted"/>
<reference evidence="4 5" key="1">
    <citation type="submission" date="2017-02" db="EMBL/GenBank/DDBJ databases">
        <authorList>
            <person name="Peterson S.W."/>
        </authorList>
    </citation>
    <scope>NUCLEOTIDE SEQUENCE [LARGE SCALE GENOMIC DNA]</scope>
    <source>
        <strain evidence="4 5">DSM 18034</strain>
    </source>
</reference>
<dbReference type="PANTHER" id="PTHR45833">
    <property type="entry name" value="METHIONINE SYNTHASE"/>
    <property type="match status" value="1"/>
</dbReference>
<dbReference type="PROSITE" id="PS51332">
    <property type="entry name" value="B12_BINDING"/>
    <property type="match status" value="1"/>
</dbReference>
<evidence type="ECO:0000256" key="2">
    <source>
        <dbReference type="ARBA" id="ARBA00023285"/>
    </source>
</evidence>
<keyword evidence="5" id="KW-1185">Reference proteome</keyword>